<keyword evidence="3 6" id="KW-0133">Cell shape</keyword>
<evidence type="ECO:0000256" key="3">
    <source>
        <dbReference type="ARBA" id="ARBA00022960"/>
    </source>
</evidence>
<evidence type="ECO:0000256" key="1">
    <source>
        <dbReference type="ARBA" id="ARBA00004752"/>
    </source>
</evidence>
<evidence type="ECO:0000256" key="4">
    <source>
        <dbReference type="ARBA" id="ARBA00022984"/>
    </source>
</evidence>
<feature type="active site" description="Nucleophile" evidence="6">
    <location>
        <position position="454"/>
    </location>
</feature>
<dbReference type="InterPro" id="IPR005490">
    <property type="entry name" value="LD_TPept_cat_dom"/>
</dbReference>
<dbReference type="CDD" id="cd16913">
    <property type="entry name" value="YkuD_like"/>
    <property type="match status" value="1"/>
</dbReference>
<keyword evidence="2" id="KW-0808">Transferase</keyword>
<keyword evidence="4 6" id="KW-0573">Peptidoglycan synthesis</keyword>
<organism evidence="9 10">
    <name type="scientific">Actinomyces graevenitzii</name>
    <dbReference type="NCBI Taxonomy" id="55565"/>
    <lineage>
        <taxon>Bacteria</taxon>
        <taxon>Bacillati</taxon>
        <taxon>Actinomycetota</taxon>
        <taxon>Actinomycetes</taxon>
        <taxon>Actinomycetales</taxon>
        <taxon>Actinomycetaceae</taxon>
        <taxon>Actinomyces</taxon>
    </lineage>
</organism>
<feature type="signal peptide" evidence="7">
    <location>
        <begin position="1"/>
        <end position="29"/>
    </location>
</feature>
<proteinExistence type="predicted"/>
<evidence type="ECO:0000313" key="9">
    <source>
        <dbReference type="EMBL" id="UQF79640.1"/>
    </source>
</evidence>
<dbReference type="InterPro" id="IPR022029">
    <property type="entry name" value="YoaR-like_PG-bd"/>
</dbReference>
<dbReference type="Gene3D" id="2.40.440.10">
    <property type="entry name" value="L,D-transpeptidase catalytic domain-like"/>
    <property type="match status" value="1"/>
</dbReference>
<dbReference type="GO" id="GO:0018104">
    <property type="term" value="P:peptidoglycan-protein cross-linking"/>
    <property type="evidence" value="ECO:0007669"/>
    <property type="project" value="TreeGrafter"/>
</dbReference>
<keyword evidence="5 6" id="KW-0961">Cell wall biogenesis/degradation</keyword>
<name>A0A9E7AFD6_9ACTO</name>
<dbReference type="InterPro" id="IPR038063">
    <property type="entry name" value="Transpep_catalytic_dom"/>
</dbReference>
<feature type="domain" description="L,D-TPase catalytic" evidence="8">
    <location>
        <begin position="355"/>
        <end position="478"/>
    </location>
</feature>
<evidence type="ECO:0000256" key="2">
    <source>
        <dbReference type="ARBA" id="ARBA00022679"/>
    </source>
</evidence>
<sequence length="479" mass="50870">MLKLKCKRRVVVALLSVTSLVGTSAGAVAYANSYASRVVPSTTVSGVDISGLNAKALTAKLERAAAETKFVITTDGKTSTYTASQLGLSLNTKELVKQAMAPSHDMTKRYSALFDEHSLQAKFSLKTSAVTEVAAKLNAQLKNPAKDAQVVLAGDGESLSATAAQTGERVDSAALAKLVHEKVALGKTVSITAPVTTHKPDISTAEATAAAAGAANMLTPTVTLTDGIDNFSATNADKASWLSFKRTSSGVSVVYDQDKIKAWVTKVAKGTETKAAAPSLRTVDAKGNQVAVTSVGDVAYTASNIGQVTSEMTSALSAGEDYSGSFDYAEGYVWQDRHQPEGKEVTAYQPASNEKWVDVDLTNHTVTAYVGTKIVWGPVGMVSGAPDTPTIEGTFKVHLKYEYQTMEGANSDGSKYETPDVPWVTYFEGGYALHGAYWRDRFGYNAGYNGSHGCVNMKVEDAKWIYDWAPEGTTVVSHY</sequence>
<dbReference type="Pfam" id="PF03734">
    <property type="entry name" value="YkuD"/>
    <property type="match status" value="1"/>
</dbReference>
<reference evidence="9" key="1">
    <citation type="submission" date="2022-05" db="EMBL/GenBank/DDBJ databases">
        <title>Using nanopore sequencing to obtain complete genomes from saliva samples.</title>
        <authorList>
            <person name="Baker J.L."/>
        </authorList>
    </citation>
    <scope>NUCLEOTIDE SEQUENCE</scope>
    <source>
        <strain evidence="9">JCVI-JB-Ag32</strain>
    </source>
</reference>
<dbReference type="PANTHER" id="PTHR30582:SF2">
    <property type="entry name" value="L,D-TRANSPEPTIDASE YCIB-RELATED"/>
    <property type="match status" value="1"/>
</dbReference>
<evidence type="ECO:0000259" key="8">
    <source>
        <dbReference type="PROSITE" id="PS52029"/>
    </source>
</evidence>
<feature type="chain" id="PRO_5039184320" evidence="7">
    <location>
        <begin position="30"/>
        <end position="479"/>
    </location>
</feature>
<dbReference type="GO" id="GO:0071555">
    <property type="term" value="P:cell wall organization"/>
    <property type="evidence" value="ECO:0007669"/>
    <property type="project" value="UniProtKB-UniRule"/>
</dbReference>
<dbReference type="InterPro" id="IPR050979">
    <property type="entry name" value="LD-transpeptidase"/>
</dbReference>
<keyword evidence="7" id="KW-0732">Signal</keyword>
<dbReference type="Pfam" id="PF12229">
    <property type="entry name" value="PG_binding_4"/>
    <property type="match status" value="1"/>
</dbReference>
<evidence type="ECO:0000256" key="7">
    <source>
        <dbReference type="SAM" id="SignalP"/>
    </source>
</evidence>
<evidence type="ECO:0000313" key="10">
    <source>
        <dbReference type="Proteomes" id="UP000830236"/>
    </source>
</evidence>
<protein>
    <submittedName>
        <fullName evidence="9">L,D-transpeptidase/peptidoglycan binding protein</fullName>
    </submittedName>
</protein>
<accession>A0A9E7AFD6</accession>
<dbReference type="GO" id="GO:0005576">
    <property type="term" value="C:extracellular region"/>
    <property type="evidence" value="ECO:0007669"/>
    <property type="project" value="TreeGrafter"/>
</dbReference>
<dbReference type="AlphaFoldDB" id="A0A9E7AFD6"/>
<dbReference type="GO" id="GO:0016740">
    <property type="term" value="F:transferase activity"/>
    <property type="evidence" value="ECO:0007669"/>
    <property type="project" value="UniProtKB-KW"/>
</dbReference>
<dbReference type="KEGG" id="agh:M3I41_08745"/>
<gene>
    <name evidence="9" type="ORF">M3I41_08745</name>
</gene>
<dbReference type="GO" id="GO:0008360">
    <property type="term" value="P:regulation of cell shape"/>
    <property type="evidence" value="ECO:0007669"/>
    <property type="project" value="UniProtKB-UniRule"/>
</dbReference>
<dbReference type="EMBL" id="CP097095">
    <property type="protein sequence ID" value="UQF79640.1"/>
    <property type="molecule type" value="Genomic_DNA"/>
</dbReference>
<comment type="pathway">
    <text evidence="1 6">Cell wall biogenesis; peptidoglycan biosynthesis.</text>
</comment>
<feature type="active site" description="Proton donor/acceptor" evidence="6">
    <location>
        <position position="434"/>
    </location>
</feature>
<dbReference type="Proteomes" id="UP000830236">
    <property type="component" value="Chromosome"/>
</dbReference>
<dbReference type="PANTHER" id="PTHR30582">
    <property type="entry name" value="L,D-TRANSPEPTIDASE"/>
    <property type="match status" value="1"/>
</dbReference>
<dbReference type="PROSITE" id="PS52029">
    <property type="entry name" value="LD_TPASE"/>
    <property type="match status" value="1"/>
</dbReference>
<evidence type="ECO:0000256" key="5">
    <source>
        <dbReference type="ARBA" id="ARBA00023316"/>
    </source>
</evidence>
<evidence type="ECO:0000256" key="6">
    <source>
        <dbReference type="PROSITE-ProRule" id="PRU01373"/>
    </source>
</evidence>
<dbReference type="SUPFAM" id="SSF141523">
    <property type="entry name" value="L,D-transpeptidase catalytic domain-like"/>
    <property type="match status" value="1"/>
</dbReference>
<dbReference type="GO" id="GO:0071972">
    <property type="term" value="F:peptidoglycan L,D-transpeptidase activity"/>
    <property type="evidence" value="ECO:0007669"/>
    <property type="project" value="TreeGrafter"/>
</dbReference>